<dbReference type="KEGG" id="buo:BRPE64_DCDS03890"/>
<dbReference type="SMART" id="SM00155">
    <property type="entry name" value="PLDc"/>
    <property type="match status" value="2"/>
</dbReference>
<feature type="domain" description="PLD phosphodiesterase" evidence="1">
    <location>
        <begin position="421"/>
        <end position="448"/>
    </location>
</feature>
<organism evidence="2 3">
    <name type="scientific">Caballeronia insecticola</name>
    <dbReference type="NCBI Taxonomy" id="758793"/>
    <lineage>
        <taxon>Bacteria</taxon>
        <taxon>Pseudomonadati</taxon>
        <taxon>Pseudomonadota</taxon>
        <taxon>Betaproteobacteria</taxon>
        <taxon>Burkholderiales</taxon>
        <taxon>Burkholderiaceae</taxon>
        <taxon>Caballeronia</taxon>
    </lineage>
</organism>
<dbReference type="SUPFAM" id="SSF56024">
    <property type="entry name" value="Phospholipase D/nuclease"/>
    <property type="match status" value="2"/>
</dbReference>
<dbReference type="AlphaFoldDB" id="R4WZW1"/>
<dbReference type="PATRIC" id="fig|758793.3.peg.5536"/>
<accession>R4WZW1</accession>
<dbReference type="PANTHER" id="PTHR21248">
    <property type="entry name" value="CARDIOLIPIN SYNTHASE"/>
    <property type="match status" value="1"/>
</dbReference>
<dbReference type="EMBL" id="AP013061">
    <property type="protein sequence ID" value="BAN27325.1"/>
    <property type="molecule type" value="Genomic_DNA"/>
</dbReference>
<evidence type="ECO:0000313" key="2">
    <source>
        <dbReference type="EMBL" id="BAN27325.1"/>
    </source>
</evidence>
<dbReference type="HOGENOM" id="CLU_026287_0_0_4"/>
<dbReference type="CDD" id="cd09111">
    <property type="entry name" value="PLDc_ymdC_like_1"/>
    <property type="match status" value="1"/>
</dbReference>
<gene>
    <name evidence="2" type="primary">ymdC</name>
    <name evidence="2" type="ORF">BRPE64_DCDS03890</name>
</gene>
<dbReference type="InterPro" id="IPR025202">
    <property type="entry name" value="PLD-like_dom"/>
</dbReference>
<dbReference type="PANTHER" id="PTHR21248:SF12">
    <property type="entry name" value="CARDIOLIPIN SYNTHASE C"/>
    <property type="match status" value="1"/>
</dbReference>
<dbReference type="Gene3D" id="3.30.870.10">
    <property type="entry name" value="Endonuclease Chain A"/>
    <property type="match status" value="2"/>
</dbReference>
<keyword evidence="3" id="KW-1185">Reference proteome</keyword>
<reference evidence="2 3" key="2">
    <citation type="journal article" date="2018" name="Int. J. Syst. Evol. Microbiol.">
        <title>Burkholderia insecticola sp. nov., a gut symbiotic bacterium of the bean bug Riptortus pedestris.</title>
        <authorList>
            <person name="Takeshita K."/>
            <person name="Tamaki H."/>
            <person name="Ohbayashi T."/>
            <person name="Meng X.-Y."/>
            <person name="Sone T."/>
            <person name="Mitani Y."/>
            <person name="Peeters C."/>
            <person name="Kikuchi Y."/>
            <person name="Vandamme P."/>
        </authorList>
    </citation>
    <scope>NUCLEOTIDE SEQUENCE [LARGE SCALE GENOMIC DNA]</scope>
    <source>
        <strain evidence="2">RPE64</strain>
        <plasmid evidence="2 3">p1</plasmid>
    </source>
</reference>
<dbReference type="Proteomes" id="UP000013966">
    <property type="component" value="Plasmid p1"/>
</dbReference>
<proteinExistence type="predicted"/>
<feature type="domain" description="PLD phosphodiesterase" evidence="1">
    <location>
        <begin position="177"/>
        <end position="204"/>
    </location>
</feature>
<dbReference type="CDD" id="cd09113">
    <property type="entry name" value="PLDc_ymdC_like_2"/>
    <property type="match status" value="1"/>
</dbReference>
<keyword evidence="2" id="KW-0614">Plasmid</keyword>
<geneLocation type="plasmid" evidence="2 3">
    <name>p1</name>
</geneLocation>
<protein>
    <submittedName>
        <fullName evidence="2">Phospholipase D/Transphosphatidylase</fullName>
    </submittedName>
</protein>
<sequence length="535" mass="59166">MSYAVHREGRTMTLRNWFAALRLIAMMLLMSSCASLPPQTGRMESHAFNDTSGTPLGTAFAAGEAAHPGDNAFHLLSNGMDALIARVILSETAARTLDLQYYIWHDDLTGREMAASVMRAADRGVRVRLLLDDLGTNADDQFLLALASHPNVQVRLFNPVASRTFKKLGSAFEFFRVNRRMHNKALVADNQAAILGGRNIGDEYFGASSTVAFGDLDVLVHGPVVREVSSAFDLYWNSDAAYPIENLMGRRADPDALAAYRQKLDAYLLTESHSPYVAQVRERMANVIQARDTAFSWGKATLLYDDPAKITRAPGDTEGHLMSQFKAMSLEPGKEMLIVSPYFVPRKEGVQWLRSMTSRGVRVTVLTNSLAATDVAAVHAGYQRYRRDMLEAGVRLYELKPVAASDDKEERSPKKTTFGSSKASLHAKTYVFDRTRIFIGSMNLDPRSVELNTEIGVYCESADAAEQVAGGIETNIDRIAWRVELQDDGTGRKRMVWIDTDANGKTIVLDSEPDVSALKRAGIWMMGILPIESQL</sequence>
<reference evidence="2 3" key="1">
    <citation type="journal article" date="2013" name="Genome Announc.">
        <title>Complete Genome Sequence of Burkholderia sp. Strain RPE64, Bacterial Symbiont of the Bean Bug Riptortus pedestris.</title>
        <authorList>
            <person name="Shibata T.F."/>
            <person name="Maeda T."/>
            <person name="Nikoh N."/>
            <person name="Yamaguchi K."/>
            <person name="Oshima K."/>
            <person name="Hattori M."/>
            <person name="Nishiyama T."/>
            <person name="Hasebe M."/>
            <person name="Fukatsu T."/>
            <person name="Kikuchi Y."/>
            <person name="Shigenobu S."/>
        </authorList>
    </citation>
    <scope>NUCLEOTIDE SEQUENCE [LARGE SCALE GENOMIC DNA]</scope>
    <source>
        <plasmid evidence="2 3">p1</plasmid>
    </source>
</reference>
<dbReference type="PROSITE" id="PS51257">
    <property type="entry name" value="PROKAR_LIPOPROTEIN"/>
    <property type="match status" value="1"/>
</dbReference>
<name>R4WZW1_9BURK</name>
<dbReference type="PROSITE" id="PS50035">
    <property type="entry name" value="PLD"/>
    <property type="match status" value="2"/>
</dbReference>
<dbReference type="GO" id="GO:0032049">
    <property type="term" value="P:cardiolipin biosynthetic process"/>
    <property type="evidence" value="ECO:0007669"/>
    <property type="project" value="UniProtKB-ARBA"/>
</dbReference>
<dbReference type="GO" id="GO:0030572">
    <property type="term" value="F:phosphatidyltransferase activity"/>
    <property type="evidence" value="ECO:0007669"/>
    <property type="project" value="UniProtKB-ARBA"/>
</dbReference>
<dbReference type="InterPro" id="IPR001736">
    <property type="entry name" value="PLipase_D/transphosphatidylase"/>
</dbReference>
<evidence type="ECO:0000259" key="1">
    <source>
        <dbReference type="PROSITE" id="PS50035"/>
    </source>
</evidence>
<evidence type="ECO:0000313" key="3">
    <source>
        <dbReference type="Proteomes" id="UP000013966"/>
    </source>
</evidence>
<dbReference type="Pfam" id="PF13091">
    <property type="entry name" value="PLDc_2"/>
    <property type="match status" value="2"/>
</dbReference>